<proteinExistence type="predicted"/>
<feature type="compositionally biased region" description="Polar residues" evidence="1">
    <location>
        <begin position="606"/>
        <end position="616"/>
    </location>
</feature>
<name>A0AAW0RC06_9PEZI</name>
<evidence type="ECO:0000313" key="3">
    <source>
        <dbReference type="Proteomes" id="UP001392437"/>
    </source>
</evidence>
<feature type="region of interest" description="Disordered" evidence="1">
    <location>
        <begin position="226"/>
        <end position="305"/>
    </location>
</feature>
<keyword evidence="3" id="KW-1185">Reference proteome</keyword>
<accession>A0AAW0RC06</accession>
<feature type="compositionally biased region" description="Basic and acidic residues" evidence="1">
    <location>
        <begin position="183"/>
        <end position="200"/>
    </location>
</feature>
<evidence type="ECO:0000313" key="2">
    <source>
        <dbReference type="EMBL" id="KAK8132435.1"/>
    </source>
</evidence>
<dbReference type="Proteomes" id="UP001392437">
    <property type="component" value="Unassembled WGS sequence"/>
</dbReference>
<feature type="compositionally biased region" description="Polar residues" evidence="1">
    <location>
        <begin position="167"/>
        <end position="182"/>
    </location>
</feature>
<feature type="region of interest" description="Disordered" evidence="1">
    <location>
        <begin position="135"/>
        <end position="205"/>
    </location>
</feature>
<protein>
    <submittedName>
        <fullName evidence="2">Uncharacterized protein</fullName>
    </submittedName>
</protein>
<feature type="compositionally biased region" description="Basic residues" evidence="1">
    <location>
        <begin position="1"/>
        <end position="10"/>
    </location>
</feature>
<evidence type="ECO:0000256" key="1">
    <source>
        <dbReference type="SAM" id="MobiDB-lite"/>
    </source>
</evidence>
<sequence>MSTARIRRLLSQRQPRDTDGVGYSEQQHDTSSVKHSRKESWFTSRRPQSRKRPPTPIAISRPQSVHDVLVPLPPLPAGTPRSHSSASSVCSCDYHGEFASPRAAGLRRSPLCSISSTTITTRDKDDWSDRSYRLSSATSYGSEGPSFLSPSKEPERAQRLVPHKTIGSGSSFGSFEALSSNPPEHKEISSAQEDNNKEPSSDLSITIQRLVQETDQAFKAVGSALAESKTMQNSYNETPRLPPLDLENDPQPMTPSTLKHSPKRPSYSVYPKVAAPPVLERKSSVTRPKRANSKRAGQMKPQRKAAAVKYVPKQYGTRHKFSENVSGLFSGRRFKKIEPDEMLTPTQIEQYRLRRLSKLKTENTSEDAIVPVEIESTDTPIDPFNMDDLPSRIGSSGVKWSTDTPVDDKPDPDLFGEPVKSDFSIQQGDDELFLGSMPDRPAPAIPGDEMLSKHASCPAPPPKSHLRGMPRKQLPALPVIPELTVSTDVGDELFIDTSLTPRDSEYHEDYVFLRSSACTITMPLFKHGPIRLAKSDLIPDPKLGAEEGLDWTAFQMAILGGAGDWFSDSEDTIRQREAEEAADLMDWWDEWHFERAGGLVKKETEQLPSPTSTITESGEDYSDFSYNDIERNNPYSPNHRWQQTMQEAATEGRSLELSMPPRATCHGFWDEDHDKLYNSGGVQRWTTEGKPERESLLSLPQSPMLDFTLVTSDNGDVDFVPMGYNLGHDLGDFLKWEAENVYSDDTLWDGGVI</sequence>
<dbReference type="AlphaFoldDB" id="A0AAW0RC06"/>
<comment type="caution">
    <text evidence="2">The sequence shown here is derived from an EMBL/GenBank/DDBJ whole genome shotgun (WGS) entry which is preliminary data.</text>
</comment>
<feature type="region of interest" description="Disordered" evidence="1">
    <location>
        <begin position="1"/>
        <end position="86"/>
    </location>
</feature>
<reference evidence="2 3" key="1">
    <citation type="submission" date="2023-01" db="EMBL/GenBank/DDBJ databases">
        <title>Analysis of 21 Apiospora genomes using comparative genomics revels a genus with tremendous synthesis potential of carbohydrate active enzymes and secondary metabolites.</title>
        <authorList>
            <person name="Sorensen T."/>
        </authorList>
    </citation>
    <scope>NUCLEOTIDE SEQUENCE [LARGE SCALE GENOMIC DNA]</scope>
    <source>
        <strain evidence="2 3">CBS 117206</strain>
    </source>
</reference>
<gene>
    <name evidence="2" type="ORF">PG999_000608</name>
</gene>
<dbReference type="EMBL" id="JAQQWP010000001">
    <property type="protein sequence ID" value="KAK8132435.1"/>
    <property type="molecule type" value="Genomic_DNA"/>
</dbReference>
<feature type="region of interest" description="Disordered" evidence="1">
    <location>
        <begin position="599"/>
        <end position="622"/>
    </location>
</feature>
<organism evidence="2 3">
    <name type="scientific">Apiospora kogelbergensis</name>
    <dbReference type="NCBI Taxonomy" id="1337665"/>
    <lineage>
        <taxon>Eukaryota</taxon>
        <taxon>Fungi</taxon>
        <taxon>Dikarya</taxon>
        <taxon>Ascomycota</taxon>
        <taxon>Pezizomycotina</taxon>
        <taxon>Sordariomycetes</taxon>
        <taxon>Xylariomycetidae</taxon>
        <taxon>Amphisphaeriales</taxon>
        <taxon>Apiosporaceae</taxon>
        <taxon>Apiospora</taxon>
    </lineage>
</organism>